<keyword evidence="2" id="KW-0677">Repeat</keyword>
<evidence type="ECO:0000256" key="2">
    <source>
        <dbReference type="ARBA" id="ARBA00022737"/>
    </source>
</evidence>
<dbReference type="InterPro" id="IPR010734">
    <property type="entry name" value="Copine_C"/>
</dbReference>
<feature type="domain" description="C2" evidence="4">
    <location>
        <begin position="1"/>
        <end position="117"/>
    </location>
</feature>
<dbReference type="GO" id="GO:0071277">
    <property type="term" value="P:cellular response to calcium ion"/>
    <property type="evidence" value="ECO:0007669"/>
    <property type="project" value="TreeGrafter"/>
</dbReference>
<dbReference type="InterPro" id="IPR045052">
    <property type="entry name" value="Copine"/>
</dbReference>
<evidence type="ECO:0000256" key="1">
    <source>
        <dbReference type="ARBA" id="ARBA00009048"/>
    </source>
</evidence>
<dbReference type="PANTHER" id="PTHR10857:SF106">
    <property type="entry name" value="C2 DOMAIN-CONTAINING PROTEIN"/>
    <property type="match status" value="1"/>
</dbReference>
<dbReference type="CDD" id="cd04048">
    <property type="entry name" value="C2A_Copine"/>
    <property type="match status" value="1"/>
</dbReference>
<dbReference type="GO" id="GO:0005829">
    <property type="term" value="C:cytosol"/>
    <property type="evidence" value="ECO:0007669"/>
    <property type="project" value="UniProtKB-ARBA"/>
</dbReference>
<comment type="similarity">
    <text evidence="1">Belongs to the copine family.</text>
</comment>
<dbReference type="InterPro" id="IPR036465">
    <property type="entry name" value="vWFA_dom_sf"/>
</dbReference>
<dbReference type="SMART" id="SM00327">
    <property type="entry name" value="VWA"/>
    <property type="match status" value="1"/>
</dbReference>
<dbReference type="InterPro" id="IPR002035">
    <property type="entry name" value="VWF_A"/>
</dbReference>
<dbReference type="SUPFAM" id="SSF49562">
    <property type="entry name" value="C2 domain (Calcium/lipid-binding domain, CaLB)"/>
    <property type="match status" value="2"/>
</dbReference>
<dbReference type="Gene3D" id="2.60.40.150">
    <property type="entry name" value="C2 domain"/>
    <property type="match status" value="2"/>
</dbReference>
<dbReference type="FunFam" id="2.60.40.150:FF:000219">
    <property type="entry name" value="Copine-E"/>
    <property type="match status" value="1"/>
</dbReference>
<evidence type="ECO:0000259" key="4">
    <source>
        <dbReference type="PROSITE" id="PS50004"/>
    </source>
</evidence>
<dbReference type="SMART" id="SM00239">
    <property type="entry name" value="C2"/>
    <property type="match status" value="2"/>
</dbReference>
<evidence type="ECO:0000256" key="3">
    <source>
        <dbReference type="ARBA" id="ARBA00022837"/>
    </source>
</evidence>
<evidence type="ECO:0000313" key="5">
    <source>
        <dbReference type="EMBL" id="KAF2074544.1"/>
    </source>
</evidence>
<dbReference type="CDD" id="cd04047">
    <property type="entry name" value="C2B_Copine"/>
    <property type="match status" value="1"/>
</dbReference>
<comment type="caution">
    <text evidence="5">The sequence shown here is derived from an EMBL/GenBank/DDBJ whole genome shotgun (WGS) entry which is preliminary data.</text>
</comment>
<proteinExistence type="inferred from homology"/>
<organism evidence="5 6">
    <name type="scientific">Polysphondylium violaceum</name>
    <dbReference type="NCBI Taxonomy" id="133409"/>
    <lineage>
        <taxon>Eukaryota</taxon>
        <taxon>Amoebozoa</taxon>
        <taxon>Evosea</taxon>
        <taxon>Eumycetozoa</taxon>
        <taxon>Dictyostelia</taxon>
        <taxon>Dictyosteliales</taxon>
        <taxon>Dictyosteliaceae</taxon>
        <taxon>Polysphondylium</taxon>
    </lineage>
</organism>
<protein>
    <recommendedName>
        <fullName evidence="4">C2 domain-containing protein</fullName>
    </recommendedName>
</protein>
<name>A0A8J4PYQ0_9MYCE</name>
<dbReference type="Pfam" id="PF00168">
    <property type="entry name" value="C2"/>
    <property type="match status" value="2"/>
</dbReference>
<keyword evidence="3" id="KW-0106">Calcium</keyword>
<dbReference type="InterPro" id="IPR037768">
    <property type="entry name" value="C2B_Copine"/>
</dbReference>
<sequence length="526" mass="58246">MTTTHIPTSRIELRFKCTKLANLDVLSKSDPQIYVSEKRGNRPLTYIGKTEKIKNNLNPIFATPILIDYYFEESQDLRISVVDVDGEISSADHDDPIGDLSITLGNIVASQSRRVVKDIKNKHGKVTGSIEITFEEIAKTGHNLLLRLGGLNLDKKDLFGKSDPYYKIFKDTANGFVEVYKSEYIKNTLNPVWKEMVIPLENLNGGDMKRPIQIQVFDYDSIGDHDLIGIFSTTMDEVLLGKKEFPLINPKKTTKSNYKNSGFVSFYDARLVKDFSFLDFLYGGCEISLIVGIDCTGSNGEPTSSTSLHYKHPTKPNEYAQAIVSVGSVLTPYDTDGLIGVYGFGASLPNSYATDHCFPMTLTQNPEVLGVPGVLDTYYNNITKVSFSGPTYFAPLIDKAAKIAAKGQSQEQQKYTILMIITDGEITDMDNTIEAIVKASVLPLSIVIVGVGLDSFSSMVTLDGDDGPLVSKGVRAERDIVQFVPLRNYASNPQELASETLKEIPGQLLSYMKKMNYHPNTPKMPM</sequence>
<reference evidence="5" key="1">
    <citation type="submission" date="2020-01" db="EMBL/GenBank/DDBJ databases">
        <title>Development of genomics and gene disruption for Polysphondylium violaceum indicates a role for the polyketide synthase stlB in stalk morphogenesis.</title>
        <authorList>
            <person name="Narita B."/>
            <person name="Kawabe Y."/>
            <person name="Kin K."/>
            <person name="Saito T."/>
            <person name="Gibbs R."/>
            <person name="Kuspa A."/>
            <person name="Muzny D."/>
            <person name="Queller D."/>
            <person name="Richards S."/>
            <person name="Strassman J."/>
            <person name="Sucgang R."/>
            <person name="Worley K."/>
            <person name="Schaap P."/>
        </authorList>
    </citation>
    <scope>NUCLEOTIDE SEQUENCE</scope>
    <source>
        <strain evidence="5">QSvi11</strain>
    </source>
</reference>
<dbReference type="PANTHER" id="PTHR10857">
    <property type="entry name" value="COPINE"/>
    <property type="match status" value="1"/>
</dbReference>
<dbReference type="Pfam" id="PF07002">
    <property type="entry name" value="Copine"/>
    <property type="match status" value="1"/>
</dbReference>
<dbReference type="InterPro" id="IPR000008">
    <property type="entry name" value="C2_dom"/>
</dbReference>
<dbReference type="OrthoDB" id="5855668at2759"/>
<evidence type="ECO:0000313" key="6">
    <source>
        <dbReference type="Proteomes" id="UP000695562"/>
    </source>
</evidence>
<dbReference type="SUPFAM" id="SSF53300">
    <property type="entry name" value="vWA-like"/>
    <property type="match status" value="1"/>
</dbReference>
<gene>
    <name evidence="5" type="ORF">CYY_004171</name>
</gene>
<keyword evidence="6" id="KW-1185">Reference proteome</keyword>
<dbReference type="GO" id="GO:0005886">
    <property type="term" value="C:plasma membrane"/>
    <property type="evidence" value="ECO:0007669"/>
    <property type="project" value="UniProtKB-ARBA"/>
</dbReference>
<dbReference type="AlphaFoldDB" id="A0A8J4PYQ0"/>
<dbReference type="Proteomes" id="UP000695562">
    <property type="component" value="Unassembled WGS sequence"/>
</dbReference>
<dbReference type="GO" id="GO:0005544">
    <property type="term" value="F:calcium-dependent phospholipid binding"/>
    <property type="evidence" value="ECO:0007669"/>
    <property type="project" value="InterPro"/>
</dbReference>
<feature type="domain" description="C2" evidence="4">
    <location>
        <begin position="122"/>
        <end position="249"/>
    </location>
</feature>
<dbReference type="PROSITE" id="PS50004">
    <property type="entry name" value="C2"/>
    <property type="match status" value="2"/>
</dbReference>
<dbReference type="EMBL" id="AJWJ01000142">
    <property type="protein sequence ID" value="KAF2074544.1"/>
    <property type="molecule type" value="Genomic_DNA"/>
</dbReference>
<accession>A0A8J4PYQ0</accession>
<dbReference type="InterPro" id="IPR035892">
    <property type="entry name" value="C2_domain_sf"/>
</dbReference>